<proteinExistence type="predicted"/>
<dbReference type="PATRIC" id="fig|1218507.3.peg.181"/>
<evidence type="ECO:0000313" key="1">
    <source>
        <dbReference type="EMBL" id="KJY58715.1"/>
    </source>
</evidence>
<dbReference type="AlphaFoldDB" id="A0A0F4LJE8"/>
<sequence length="58" mass="6649">MPISGVPEAIYSAQITGFYVGHLLEKTTIADPSGRVPFFPRERNWLNSYQHKIELDEE</sequence>
<evidence type="ECO:0000313" key="2">
    <source>
        <dbReference type="Proteomes" id="UP000033531"/>
    </source>
</evidence>
<comment type="caution">
    <text evidence="1">The sequence shown here is derived from an EMBL/GenBank/DDBJ whole genome shotgun (WGS) entry which is preliminary data.</text>
</comment>
<dbReference type="STRING" id="1218507.JF74_00290"/>
<dbReference type="EMBL" id="JXLI01000001">
    <property type="protein sequence ID" value="KJY58715.1"/>
    <property type="molecule type" value="Genomic_DNA"/>
</dbReference>
<accession>A0A0F4LJE8</accession>
<name>A0A0F4LJE8_9LACO</name>
<gene>
    <name evidence="1" type="primary">trxB2</name>
    <name evidence="1" type="ORF">JF74_00290</name>
</gene>
<protein>
    <submittedName>
        <fullName evidence="1">Thioredoxin-disulfide reductase</fullName>
    </submittedName>
</protein>
<reference evidence="1 2" key="1">
    <citation type="submission" date="2015-01" db="EMBL/GenBank/DDBJ databases">
        <title>Comparative genomics of the lactic acid bacteria isolated from the honey bee gut.</title>
        <authorList>
            <person name="Ellegaard K.M."/>
            <person name="Tamarit D."/>
            <person name="Javelind E."/>
            <person name="Olofsson T."/>
            <person name="Andersson S.G."/>
            <person name="Vasquez A."/>
        </authorList>
    </citation>
    <scope>NUCLEOTIDE SEQUENCE [LARGE SCALE GENOMIC DNA]</scope>
    <source>
        <strain evidence="1 2">Hma8</strain>
    </source>
</reference>
<dbReference type="Proteomes" id="UP000033531">
    <property type="component" value="Unassembled WGS sequence"/>
</dbReference>
<organism evidence="1 2">
    <name type="scientific">Lactobacillus melliventris</name>
    <dbReference type="NCBI Taxonomy" id="1218507"/>
    <lineage>
        <taxon>Bacteria</taxon>
        <taxon>Bacillati</taxon>
        <taxon>Bacillota</taxon>
        <taxon>Bacilli</taxon>
        <taxon>Lactobacillales</taxon>
        <taxon>Lactobacillaceae</taxon>
        <taxon>Lactobacillus</taxon>
    </lineage>
</organism>
<dbReference type="HOGENOM" id="CLU_2973796_0_0_9"/>